<protein>
    <submittedName>
        <fullName evidence="1">Uncharacterized protein</fullName>
    </submittedName>
</protein>
<proteinExistence type="predicted"/>
<evidence type="ECO:0000313" key="1">
    <source>
        <dbReference type="EMBL" id="SVA18259.1"/>
    </source>
</evidence>
<dbReference type="AlphaFoldDB" id="A0A381TR07"/>
<accession>A0A381TR07</accession>
<sequence>MYKRVFAPLGDTDDSRCDLAVWVTDQHRAALVHRSKQPAVRSRVKIEIERGVAQR</sequence>
<dbReference type="EMBL" id="UINC01004985">
    <property type="protein sequence ID" value="SVA18259.1"/>
    <property type="molecule type" value="Genomic_DNA"/>
</dbReference>
<gene>
    <name evidence="1" type="ORF">METZ01_LOCUS71113</name>
</gene>
<organism evidence="1">
    <name type="scientific">marine metagenome</name>
    <dbReference type="NCBI Taxonomy" id="408172"/>
    <lineage>
        <taxon>unclassified sequences</taxon>
        <taxon>metagenomes</taxon>
        <taxon>ecological metagenomes</taxon>
    </lineage>
</organism>
<name>A0A381TR07_9ZZZZ</name>
<reference evidence="1" key="1">
    <citation type="submission" date="2018-05" db="EMBL/GenBank/DDBJ databases">
        <authorList>
            <person name="Lanie J.A."/>
            <person name="Ng W.-L."/>
            <person name="Kazmierczak K.M."/>
            <person name="Andrzejewski T.M."/>
            <person name="Davidsen T.M."/>
            <person name="Wayne K.J."/>
            <person name="Tettelin H."/>
            <person name="Glass J.I."/>
            <person name="Rusch D."/>
            <person name="Podicherti R."/>
            <person name="Tsui H.-C.T."/>
            <person name="Winkler M.E."/>
        </authorList>
    </citation>
    <scope>NUCLEOTIDE SEQUENCE</scope>
</reference>